<dbReference type="Pfam" id="PF03901">
    <property type="entry name" value="Glyco_transf_22"/>
    <property type="match status" value="1"/>
</dbReference>
<proteinExistence type="inferred from homology"/>
<evidence type="ECO:0000313" key="24">
    <source>
        <dbReference type="Proteomes" id="UP000286510"/>
    </source>
</evidence>
<evidence type="ECO:0000256" key="10">
    <source>
        <dbReference type="ARBA" id="ARBA00038466"/>
    </source>
</evidence>
<dbReference type="GO" id="GO:0005789">
    <property type="term" value="C:endoplasmic reticulum membrane"/>
    <property type="evidence" value="ECO:0007669"/>
    <property type="project" value="UniProtKB-SubCell"/>
</dbReference>
<sequence length="537" mass="59098">MWLRRGYYGGVVLRVLCVLSMGMVHPDEFFQCPEVMAKSVFGLSHAFIPWEYQLPLPNRSVLFPSVVAGLPYSVWKALGFDANGVAFLLLPRLVLLALSFVYDVTIAMLCRRVMKVDPWGPLFAFSTSWTSWTLLTRPFSNTCESFLLLLSFVLLFHRAASTSRTALLGMTLALGTFTRFTFILFFLPLGLYLVWDNDQDMQLVASKKSSKVSGAHGCAQGHATSAVPLPRRLGGVAHTAAVGAASFAVTCVAIILLDTLYFHDGILPSSSSGWVVAPWNNLVYNLDPSHLAEHGLHPRTNHWLVNMPLLFGPLVVLFVFQLVQYLTNLHSNATPPFHVMCMAAVVVPVTALSLAPHQEARFLLPVVLPLVLVTPLGTSRRLVLALWVGFNLALGLWFGVLHQGSVVPMLLSSGGSLALNPFCRSSKGGDLYTEILTTGTYMPPRFALSPLNVPLHDTPLPDLHAALATQKANDVTRVLLLVYPDPVAAKVDAILQSLDAHRTPMWTCWPFLSTETPPNQIWNSTEWTLHAHTVTWT</sequence>
<dbReference type="GO" id="GO:0006506">
    <property type="term" value="P:GPI anchor biosynthetic process"/>
    <property type="evidence" value="ECO:0007669"/>
    <property type="project" value="UniProtKB-KW"/>
</dbReference>
<feature type="transmembrane region" description="Helical" evidence="11">
    <location>
        <begin position="93"/>
        <end position="114"/>
    </location>
</feature>
<evidence type="ECO:0000313" key="18">
    <source>
        <dbReference type="EMBL" id="RHZ19082.1"/>
    </source>
</evidence>
<evidence type="ECO:0000256" key="11">
    <source>
        <dbReference type="RuleBase" id="RU363075"/>
    </source>
</evidence>
<dbReference type="EMBL" id="QUTF01022899">
    <property type="protein sequence ID" value="RHY88308.1"/>
    <property type="molecule type" value="Genomic_DNA"/>
</dbReference>
<dbReference type="PANTHER" id="PTHR22760">
    <property type="entry name" value="GLYCOSYLTRANSFERASE"/>
    <property type="match status" value="1"/>
</dbReference>
<gene>
    <name evidence="14" type="ORF">DYB25_006091</name>
    <name evidence="17" type="ORF">DYB26_001173</name>
    <name evidence="16" type="ORF">DYB30_006369</name>
    <name evidence="18" type="ORF">DYB31_001536</name>
    <name evidence="15" type="ORF">DYB34_007128</name>
    <name evidence="13" type="ORF">DYB36_008619</name>
</gene>
<evidence type="ECO:0000256" key="7">
    <source>
        <dbReference type="ARBA" id="ARBA00022824"/>
    </source>
</evidence>
<dbReference type="AlphaFoldDB" id="A0A397FBY7"/>
<dbReference type="Proteomes" id="UP000286510">
    <property type="component" value="Unassembled WGS sequence"/>
</dbReference>
<evidence type="ECO:0000313" key="21">
    <source>
        <dbReference type="Proteomes" id="UP000266239"/>
    </source>
</evidence>
<evidence type="ECO:0000313" key="15">
    <source>
        <dbReference type="EMBL" id="RHY55561.1"/>
    </source>
</evidence>
<feature type="transmembrane region" description="Helical" evidence="11">
    <location>
        <begin position="167"/>
        <end position="195"/>
    </location>
</feature>
<comment type="subcellular location">
    <subcellularLocation>
        <location evidence="1 11">Endoplasmic reticulum membrane</location>
        <topology evidence="1 11">Multi-pass membrane protein</topology>
    </subcellularLocation>
</comment>
<evidence type="ECO:0000313" key="13">
    <source>
        <dbReference type="EMBL" id="RHY08446.1"/>
    </source>
</evidence>
<evidence type="ECO:0000313" key="17">
    <source>
        <dbReference type="EMBL" id="RHY88308.1"/>
    </source>
</evidence>
<feature type="chain" id="PRO_5035557473" description="Mannosyltransferase" evidence="12">
    <location>
        <begin position="27"/>
        <end position="537"/>
    </location>
</feature>
<feature type="transmembrane region" description="Helical" evidence="11">
    <location>
        <begin position="236"/>
        <end position="257"/>
    </location>
</feature>
<evidence type="ECO:0000256" key="1">
    <source>
        <dbReference type="ARBA" id="ARBA00004477"/>
    </source>
</evidence>
<dbReference type="Proteomes" id="UP000283543">
    <property type="component" value="Unassembled WGS sequence"/>
</dbReference>
<feature type="transmembrane region" description="Helical" evidence="11">
    <location>
        <begin position="362"/>
        <end position="378"/>
    </location>
</feature>
<evidence type="ECO:0000313" key="22">
    <source>
        <dbReference type="Proteomes" id="UP000266643"/>
    </source>
</evidence>
<dbReference type="EMBL" id="QUTE01009389">
    <property type="protein sequence ID" value="RHZ19082.1"/>
    <property type="molecule type" value="Genomic_DNA"/>
</dbReference>
<keyword evidence="6 11" id="KW-0812">Transmembrane</keyword>
<evidence type="ECO:0000256" key="8">
    <source>
        <dbReference type="ARBA" id="ARBA00022989"/>
    </source>
</evidence>
<accession>A0A397FBY7</accession>
<feature type="transmembrane region" description="Helical" evidence="11">
    <location>
        <begin position="337"/>
        <end position="355"/>
    </location>
</feature>
<dbReference type="EMBL" id="QUTA01004088">
    <property type="protein sequence ID" value="RHY21127.1"/>
    <property type="molecule type" value="Genomic_DNA"/>
</dbReference>
<feature type="signal peptide" evidence="12">
    <location>
        <begin position="1"/>
        <end position="26"/>
    </location>
</feature>
<evidence type="ECO:0000313" key="16">
    <source>
        <dbReference type="EMBL" id="RHY73852.1"/>
    </source>
</evidence>
<dbReference type="Proteomes" id="UP000266239">
    <property type="component" value="Unassembled WGS sequence"/>
</dbReference>
<keyword evidence="8 11" id="KW-1133">Transmembrane helix</keyword>
<keyword evidence="7 11" id="KW-0256">Endoplasmic reticulum</keyword>
<evidence type="ECO:0000313" key="20">
    <source>
        <dbReference type="Proteomes" id="UP000266196"/>
    </source>
</evidence>
<evidence type="ECO:0000256" key="3">
    <source>
        <dbReference type="ARBA" id="ARBA00022502"/>
    </source>
</evidence>
<evidence type="ECO:0000256" key="5">
    <source>
        <dbReference type="ARBA" id="ARBA00022679"/>
    </source>
</evidence>
<evidence type="ECO:0000256" key="2">
    <source>
        <dbReference type="ARBA" id="ARBA00004687"/>
    </source>
</evidence>
<keyword evidence="4 11" id="KW-0328">Glycosyltransferase</keyword>
<evidence type="ECO:0000256" key="6">
    <source>
        <dbReference type="ARBA" id="ARBA00022692"/>
    </source>
</evidence>
<keyword evidence="5" id="KW-0808">Transferase</keyword>
<organism evidence="18 20">
    <name type="scientific">Aphanomyces astaci</name>
    <name type="common">Crayfish plague agent</name>
    <dbReference type="NCBI Taxonomy" id="112090"/>
    <lineage>
        <taxon>Eukaryota</taxon>
        <taxon>Sar</taxon>
        <taxon>Stramenopiles</taxon>
        <taxon>Oomycota</taxon>
        <taxon>Saprolegniomycetes</taxon>
        <taxon>Saprolegniales</taxon>
        <taxon>Verrucalvaceae</taxon>
        <taxon>Aphanomyces</taxon>
    </lineage>
</organism>
<comment type="similarity">
    <text evidence="10">Belongs to the glycosyltransferase 22 family. PIGZ subfamily.</text>
</comment>
<dbReference type="GO" id="GO:0000026">
    <property type="term" value="F:alpha-1,2-mannosyltransferase activity"/>
    <property type="evidence" value="ECO:0007669"/>
    <property type="project" value="TreeGrafter"/>
</dbReference>
<dbReference type="PANTHER" id="PTHR22760:SF3">
    <property type="entry name" value="GPI MANNOSYLTRANSFERASE 4"/>
    <property type="match status" value="1"/>
</dbReference>
<dbReference type="Proteomes" id="UP000265427">
    <property type="component" value="Unassembled WGS sequence"/>
</dbReference>
<dbReference type="EC" id="2.4.1.-" evidence="11"/>
<keyword evidence="3" id="KW-0337">GPI-anchor biosynthesis</keyword>
<name>A0A397FBY7_APHAT</name>
<comment type="pathway">
    <text evidence="2">Glycolipid biosynthesis; glycosylphosphatidylinositol-anchor biosynthesis.</text>
</comment>
<comment type="caution">
    <text evidence="18">The sequence shown here is derived from an EMBL/GenBank/DDBJ whole genome shotgun (WGS) entry which is preliminary data.</text>
</comment>
<evidence type="ECO:0000256" key="4">
    <source>
        <dbReference type="ARBA" id="ARBA00022676"/>
    </source>
</evidence>
<feature type="transmembrane region" description="Helical" evidence="11">
    <location>
        <begin position="303"/>
        <end position="325"/>
    </location>
</feature>
<dbReference type="Proteomes" id="UP000266643">
    <property type="component" value="Unassembled WGS sequence"/>
</dbReference>
<dbReference type="EMBL" id="QUTB01005427">
    <property type="protein sequence ID" value="RHY55561.1"/>
    <property type="molecule type" value="Genomic_DNA"/>
</dbReference>
<dbReference type="EMBL" id="QUSZ01005726">
    <property type="protein sequence ID" value="RHY08446.1"/>
    <property type="molecule type" value="Genomic_DNA"/>
</dbReference>
<evidence type="ECO:0000256" key="12">
    <source>
        <dbReference type="SAM" id="SignalP"/>
    </source>
</evidence>
<keyword evidence="12" id="KW-0732">Signal</keyword>
<reference evidence="19 20" key="1">
    <citation type="submission" date="2018-08" db="EMBL/GenBank/DDBJ databases">
        <title>Aphanomyces genome sequencing and annotation.</title>
        <authorList>
            <person name="Minardi D."/>
            <person name="Oidtmann B."/>
            <person name="Van Der Giezen M."/>
            <person name="Studholme D.J."/>
        </authorList>
    </citation>
    <scope>NUCLEOTIDE SEQUENCE [LARGE SCALE GENOMIC DNA]</scope>
    <source>
        <strain evidence="18 20">197901</strain>
        <strain evidence="16 22">D2</strain>
        <strain evidence="17 24">FDL457</strain>
        <strain evidence="13 19">Kv</strain>
        <strain evidence="15 23">Si</strain>
        <strain evidence="14 21">Yx</strain>
    </source>
</reference>
<evidence type="ECO:0000313" key="14">
    <source>
        <dbReference type="EMBL" id="RHY21127.1"/>
    </source>
</evidence>
<dbReference type="Proteomes" id="UP000266196">
    <property type="component" value="Unassembled WGS sequence"/>
</dbReference>
<dbReference type="VEuPathDB" id="FungiDB:H257_15779"/>
<feature type="transmembrane region" description="Helical" evidence="11">
    <location>
        <begin position="384"/>
        <end position="401"/>
    </location>
</feature>
<protein>
    <recommendedName>
        <fullName evidence="11">Mannosyltransferase</fullName>
        <ecNumber evidence="11">2.4.1.-</ecNumber>
    </recommendedName>
</protein>
<evidence type="ECO:0000256" key="9">
    <source>
        <dbReference type="ARBA" id="ARBA00023136"/>
    </source>
</evidence>
<keyword evidence="9 11" id="KW-0472">Membrane</keyword>
<dbReference type="InterPro" id="IPR005599">
    <property type="entry name" value="GPI_mannosylTrfase"/>
</dbReference>
<evidence type="ECO:0000313" key="23">
    <source>
        <dbReference type="Proteomes" id="UP000283543"/>
    </source>
</evidence>
<evidence type="ECO:0000313" key="19">
    <source>
        <dbReference type="Proteomes" id="UP000265427"/>
    </source>
</evidence>
<dbReference type="EMBL" id="QUTD01003166">
    <property type="protein sequence ID" value="RHY73852.1"/>
    <property type="molecule type" value="Genomic_DNA"/>
</dbReference>